<accession>A0A481YR16</accession>
<reference evidence="1" key="1">
    <citation type="journal article" date="2019" name="MBio">
        <title>Virus Genomes from Deep Sea Sediments Expand the Ocean Megavirome and Support Independent Origins of Viral Gigantism.</title>
        <authorList>
            <person name="Backstrom D."/>
            <person name="Yutin N."/>
            <person name="Jorgensen S.L."/>
            <person name="Dharamshi J."/>
            <person name="Homa F."/>
            <person name="Zaremba-Niedwiedzka K."/>
            <person name="Spang A."/>
            <person name="Wolf Y.I."/>
            <person name="Koonin E.V."/>
            <person name="Ettema T.J."/>
        </authorList>
    </citation>
    <scope>NUCLEOTIDE SEQUENCE</scope>
</reference>
<evidence type="ECO:0000313" key="1">
    <source>
        <dbReference type="EMBL" id="QBK85175.1"/>
    </source>
</evidence>
<organism evidence="1">
    <name type="scientific">Pithovirus LCDPAC02</name>
    <dbReference type="NCBI Taxonomy" id="2506601"/>
    <lineage>
        <taxon>Viruses</taxon>
        <taxon>Pithoviruses</taxon>
    </lineage>
</organism>
<name>A0A481YR16_9VIRU</name>
<dbReference type="EMBL" id="MK500306">
    <property type="protein sequence ID" value="QBK85175.1"/>
    <property type="molecule type" value="Genomic_DNA"/>
</dbReference>
<gene>
    <name evidence="1" type="ORF">LCDPAC02_03740</name>
</gene>
<protein>
    <submittedName>
        <fullName evidence="1">Uncharacterized protein</fullName>
    </submittedName>
</protein>
<proteinExistence type="predicted"/>
<sequence>MFKPYCKNVKIDEKTINYGDWDDPIEAKGYVNANIFRIMKIDHKFLKNGNKKA</sequence>